<sequence length="474" mass="53755">MSNRKKEKLKLKLYHDADDDEYGGGSKRHKKNKLLSHLFQEEAEEVGSGEEEEEIQEDDDFIDATPEADIPDIEHDIHTHLLLPHDDQDENFDDLQTRIQQRYAYHNYNDEEQTTNEVIEQQALVPSVKDPKLWMVKCVIGHEREVAVCLMQKSIACPEKMKITAAISVDSLKNYVYIEAEKEAHVREAVKGMRNIYPNSKVMLVPIKEMTSVVSIETKSVIDVHVVKDTWVRMKSGTYKGDLAKVVDIDNVQHRVMVKLIPRIDLKALANKLQGSEVVKSNVVTPPARFINVNQARELHIRVERTRDLSSGVYYDNIGGMLFKDGFLYKKVSMKSVTTLNVQPTFDEFEKFRQGGQMPSFFGNSKRNGCFMKGNRVIVVKGDLKNLKGTVEKVEENIIHIKPNEKGLHKTLAISDREICKYFEVGNHVKVVSGAAEGKTGMVVSIEGHIVNIVVDATQELVRVFAANVVDIKL</sequence>
<dbReference type="Pfam" id="PF03439">
    <property type="entry name" value="Spt5-NGN"/>
    <property type="match status" value="1"/>
</dbReference>
<evidence type="ECO:0000256" key="7">
    <source>
        <dbReference type="SAM" id="MobiDB-lite"/>
    </source>
</evidence>
<keyword evidence="5" id="KW-0804">Transcription</keyword>
<feature type="compositionally biased region" description="Acidic residues" evidence="7">
    <location>
        <begin position="41"/>
        <end position="57"/>
    </location>
</feature>
<dbReference type="GO" id="GO:0032044">
    <property type="term" value="C:DSIF complex"/>
    <property type="evidence" value="ECO:0007669"/>
    <property type="project" value="TreeGrafter"/>
</dbReference>
<dbReference type="InterPro" id="IPR041976">
    <property type="entry name" value="KOW_Spt5_3"/>
</dbReference>
<feature type="region of interest" description="Disordered" evidence="7">
    <location>
        <begin position="1"/>
        <end position="57"/>
    </location>
</feature>
<comment type="subcellular location">
    <subcellularLocation>
        <location evidence="1">Nucleus</location>
    </subcellularLocation>
</comment>
<dbReference type="InterPro" id="IPR006645">
    <property type="entry name" value="NGN-like_dom"/>
</dbReference>
<feature type="domain" description="KOW" evidence="9">
    <location>
        <begin position="225"/>
        <end position="252"/>
    </location>
</feature>
<comment type="similarity">
    <text evidence="2">Belongs to the SPT5 family.</text>
</comment>
<dbReference type="CDD" id="cd06081">
    <property type="entry name" value="KOW_Spt5_1"/>
    <property type="match status" value="1"/>
</dbReference>
<feature type="compositionally biased region" description="Basic residues" evidence="7">
    <location>
        <begin position="1"/>
        <end position="12"/>
    </location>
</feature>
<dbReference type="EMBL" id="CAMAPF010000118">
    <property type="protein sequence ID" value="CAH9102981.1"/>
    <property type="molecule type" value="Genomic_DNA"/>
</dbReference>
<accession>A0AAV0DJ66</accession>
<dbReference type="InterPro" id="IPR014722">
    <property type="entry name" value="Rib_uL2_dom2"/>
</dbReference>
<dbReference type="CDD" id="cd06083">
    <property type="entry name" value="KOW_Spt5_3"/>
    <property type="match status" value="1"/>
</dbReference>
<evidence type="ECO:0000313" key="10">
    <source>
        <dbReference type="EMBL" id="CAH9102981.1"/>
    </source>
</evidence>
<dbReference type="AlphaFoldDB" id="A0AAV0DJ66"/>
<dbReference type="InterPro" id="IPR008991">
    <property type="entry name" value="Translation_prot_SH3-like_sf"/>
</dbReference>
<dbReference type="Pfam" id="PF23042">
    <property type="entry name" value="KOW1_SPT5"/>
    <property type="match status" value="1"/>
</dbReference>
<evidence type="ECO:0000259" key="9">
    <source>
        <dbReference type="SMART" id="SM00739"/>
    </source>
</evidence>
<dbReference type="EMBL" id="CAMAPF010000965">
    <property type="protein sequence ID" value="CAH9131371.1"/>
    <property type="molecule type" value="Genomic_DNA"/>
</dbReference>
<dbReference type="InterPro" id="IPR039385">
    <property type="entry name" value="NGN_Euk"/>
</dbReference>
<keyword evidence="12" id="KW-1185">Reference proteome</keyword>
<feature type="domain" description="NusG-like N-terminal" evidence="8">
    <location>
        <begin position="130"/>
        <end position="217"/>
    </location>
</feature>
<dbReference type="GO" id="GO:0032784">
    <property type="term" value="P:regulation of DNA-templated transcription elongation"/>
    <property type="evidence" value="ECO:0007669"/>
    <property type="project" value="InterPro"/>
</dbReference>
<dbReference type="FunFam" id="3.30.70.940:FF:000005">
    <property type="entry name" value="Transcription elongation factor SPT5"/>
    <property type="match status" value="1"/>
</dbReference>
<keyword evidence="6" id="KW-0539">Nucleus</keyword>
<comment type="caution">
    <text evidence="10">The sequence shown here is derived from an EMBL/GenBank/DDBJ whole genome shotgun (WGS) entry which is preliminary data.</text>
</comment>
<dbReference type="InterPro" id="IPR005824">
    <property type="entry name" value="KOW"/>
</dbReference>
<evidence type="ECO:0000313" key="12">
    <source>
        <dbReference type="Proteomes" id="UP001152523"/>
    </source>
</evidence>
<proteinExistence type="inferred from homology"/>
<organism evidence="10 12">
    <name type="scientific">Cuscuta epithymum</name>
    <dbReference type="NCBI Taxonomy" id="186058"/>
    <lineage>
        <taxon>Eukaryota</taxon>
        <taxon>Viridiplantae</taxon>
        <taxon>Streptophyta</taxon>
        <taxon>Embryophyta</taxon>
        <taxon>Tracheophyta</taxon>
        <taxon>Spermatophyta</taxon>
        <taxon>Magnoliopsida</taxon>
        <taxon>eudicotyledons</taxon>
        <taxon>Gunneridae</taxon>
        <taxon>Pentapetalae</taxon>
        <taxon>asterids</taxon>
        <taxon>lamiids</taxon>
        <taxon>Solanales</taxon>
        <taxon>Convolvulaceae</taxon>
        <taxon>Cuscuteae</taxon>
        <taxon>Cuscuta</taxon>
        <taxon>Cuscuta subgen. Cuscuta</taxon>
    </lineage>
</organism>
<dbReference type="InterPro" id="IPR041975">
    <property type="entry name" value="KOW_Spt5_2"/>
</dbReference>
<evidence type="ECO:0000256" key="3">
    <source>
        <dbReference type="ARBA" id="ARBA00020181"/>
    </source>
</evidence>
<evidence type="ECO:0000256" key="6">
    <source>
        <dbReference type="ARBA" id="ARBA00023242"/>
    </source>
</evidence>
<evidence type="ECO:0000313" key="11">
    <source>
        <dbReference type="EMBL" id="CAH9131371.1"/>
    </source>
</evidence>
<dbReference type="GO" id="GO:0006368">
    <property type="term" value="P:transcription elongation by RNA polymerase II"/>
    <property type="evidence" value="ECO:0007669"/>
    <property type="project" value="TreeGrafter"/>
</dbReference>
<dbReference type="PANTHER" id="PTHR11125">
    <property type="entry name" value="SUPPRESSOR OF TY 5"/>
    <property type="match status" value="1"/>
</dbReference>
<feature type="domain" description="KOW" evidence="9">
    <location>
        <begin position="422"/>
        <end position="449"/>
    </location>
</feature>
<dbReference type="PANTHER" id="PTHR11125:SF7">
    <property type="entry name" value="TRANSCRIPTION ELONGATION FACTOR SPT5"/>
    <property type="match status" value="1"/>
</dbReference>
<reference evidence="10" key="1">
    <citation type="submission" date="2022-07" db="EMBL/GenBank/DDBJ databases">
        <authorList>
            <person name="Macas J."/>
            <person name="Novak P."/>
            <person name="Neumann P."/>
        </authorList>
    </citation>
    <scope>NUCLEOTIDE SEQUENCE</scope>
</reference>
<gene>
    <name evidence="10" type="ORF">CEPIT_LOCUS16195</name>
    <name evidence="11" type="ORF">CEPIT_LOCUS31345</name>
</gene>
<dbReference type="Gene3D" id="2.30.30.30">
    <property type="match status" value="3"/>
</dbReference>
<name>A0AAV0DJ66_9ASTE</name>
<dbReference type="SMART" id="SM00738">
    <property type="entry name" value="NGN"/>
    <property type="match status" value="1"/>
</dbReference>
<dbReference type="InterPro" id="IPR041973">
    <property type="entry name" value="KOW_Spt5_1"/>
</dbReference>
<dbReference type="InterPro" id="IPR005100">
    <property type="entry name" value="NGN-domain"/>
</dbReference>
<dbReference type="GO" id="GO:0003729">
    <property type="term" value="F:mRNA binding"/>
    <property type="evidence" value="ECO:0007669"/>
    <property type="project" value="TreeGrafter"/>
</dbReference>
<evidence type="ECO:0000256" key="4">
    <source>
        <dbReference type="ARBA" id="ARBA00021370"/>
    </source>
</evidence>
<evidence type="ECO:0000259" key="8">
    <source>
        <dbReference type="SMART" id="SM00738"/>
    </source>
</evidence>
<protein>
    <recommendedName>
        <fullName evidence="3">Transcription elongation factor SPT5</fullName>
    </recommendedName>
    <alternativeName>
        <fullName evidence="4">Transcription elongation factor spt5</fullName>
    </alternativeName>
</protein>
<dbReference type="InterPro" id="IPR039659">
    <property type="entry name" value="SPT5"/>
</dbReference>
<dbReference type="SMART" id="SM00739">
    <property type="entry name" value="KOW"/>
    <property type="match status" value="3"/>
</dbReference>
<dbReference type="InterPro" id="IPR036735">
    <property type="entry name" value="NGN_dom_sf"/>
</dbReference>
<evidence type="ECO:0000256" key="1">
    <source>
        <dbReference type="ARBA" id="ARBA00004123"/>
    </source>
</evidence>
<feature type="domain" description="KOW" evidence="9">
    <location>
        <begin position="370"/>
        <end position="397"/>
    </location>
</feature>
<dbReference type="CDD" id="cd06082">
    <property type="entry name" value="KOW_Spt5_2"/>
    <property type="match status" value="1"/>
</dbReference>
<dbReference type="SUPFAM" id="SSF50104">
    <property type="entry name" value="Translation proteins SH3-like domain"/>
    <property type="match status" value="1"/>
</dbReference>
<dbReference type="Pfam" id="PF23284">
    <property type="entry name" value="KOW2_Spt5"/>
    <property type="match status" value="1"/>
</dbReference>
<evidence type="ECO:0000256" key="2">
    <source>
        <dbReference type="ARBA" id="ARBA00006956"/>
    </source>
</evidence>
<dbReference type="Gene3D" id="3.30.70.940">
    <property type="entry name" value="NusG, N-terminal domain"/>
    <property type="match status" value="1"/>
</dbReference>
<evidence type="ECO:0000256" key="5">
    <source>
        <dbReference type="ARBA" id="ARBA00023163"/>
    </source>
</evidence>
<dbReference type="Proteomes" id="UP001152523">
    <property type="component" value="Unassembled WGS sequence"/>
</dbReference>
<dbReference type="CDD" id="cd09888">
    <property type="entry name" value="NGN_Euk"/>
    <property type="match status" value="1"/>
</dbReference>
<dbReference type="GO" id="GO:0006357">
    <property type="term" value="P:regulation of transcription by RNA polymerase II"/>
    <property type="evidence" value="ECO:0007669"/>
    <property type="project" value="InterPro"/>
</dbReference>